<dbReference type="EMBL" id="JAJBZT010000002">
    <property type="protein sequence ID" value="MCB6182810.1"/>
    <property type="molecule type" value="Genomic_DNA"/>
</dbReference>
<name>A0ABS8D3Q8_9NEIS</name>
<evidence type="ECO:0000313" key="4">
    <source>
        <dbReference type="Proteomes" id="UP001165395"/>
    </source>
</evidence>
<dbReference type="Pfam" id="PF13827">
    <property type="entry name" value="DUF4189"/>
    <property type="match status" value="1"/>
</dbReference>
<accession>A0ABS8D3Q8</accession>
<sequence length="169" mass="17543">MRLRHFPLISSLSALSLLLPAIASAALCGDGYWDPDLRLCRGAGGRGIYTPGGNDSQVHTPRDYFGAIAADVVTGKQGGIAKDSPSASAAKQTALQQCGLSGCKVIIAYKNGCGSTAAARTPIGSPNHVVGGIGDSPEEAEENALNKCEQLNPDVECLTWVKASCSYYE</sequence>
<evidence type="ECO:0000256" key="1">
    <source>
        <dbReference type="SAM" id="SignalP"/>
    </source>
</evidence>
<feature type="chain" id="PRO_5045679501" evidence="1">
    <location>
        <begin position="26"/>
        <end position="169"/>
    </location>
</feature>
<dbReference type="InterPro" id="IPR025240">
    <property type="entry name" value="DUF4189"/>
</dbReference>
<dbReference type="RefSeq" id="WP_227178916.1">
    <property type="nucleotide sequence ID" value="NZ_JAJBZT010000002.1"/>
</dbReference>
<proteinExistence type="predicted"/>
<keyword evidence="4" id="KW-1185">Reference proteome</keyword>
<protein>
    <submittedName>
        <fullName evidence="3">DUF4189 domain-containing protein</fullName>
    </submittedName>
</protein>
<dbReference type="Proteomes" id="UP001165395">
    <property type="component" value="Unassembled WGS sequence"/>
</dbReference>
<comment type="caution">
    <text evidence="3">The sequence shown here is derived from an EMBL/GenBank/DDBJ whole genome shotgun (WGS) entry which is preliminary data.</text>
</comment>
<reference evidence="3" key="1">
    <citation type="submission" date="2021-10" db="EMBL/GenBank/DDBJ databases">
        <title>The complete genome sequence of Leeia sp. TBRC 13508.</title>
        <authorList>
            <person name="Charoenyingcharoen P."/>
            <person name="Yukphan P."/>
        </authorList>
    </citation>
    <scope>NUCLEOTIDE SEQUENCE</scope>
    <source>
        <strain evidence="3">TBRC 13508</strain>
    </source>
</reference>
<feature type="domain" description="DUF4189" evidence="2">
    <location>
        <begin position="65"/>
        <end position="157"/>
    </location>
</feature>
<evidence type="ECO:0000259" key="2">
    <source>
        <dbReference type="Pfam" id="PF13827"/>
    </source>
</evidence>
<feature type="signal peptide" evidence="1">
    <location>
        <begin position="1"/>
        <end position="25"/>
    </location>
</feature>
<keyword evidence="1" id="KW-0732">Signal</keyword>
<gene>
    <name evidence="3" type="ORF">LIN78_04505</name>
</gene>
<organism evidence="3 4">
    <name type="scientific">Leeia speluncae</name>
    <dbReference type="NCBI Taxonomy" id="2884804"/>
    <lineage>
        <taxon>Bacteria</taxon>
        <taxon>Pseudomonadati</taxon>
        <taxon>Pseudomonadota</taxon>
        <taxon>Betaproteobacteria</taxon>
        <taxon>Neisseriales</taxon>
        <taxon>Leeiaceae</taxon>
        <taxon>Leeia</taxon>
    </lineage>
</organism>
<evidence type="ECO:0000313" key="3">
    <source>
        <dbReference type="EMBL" id="MCB6182810.1"/>
    </source>
</evidence>